<dbReference type="InterPro" id="IPR009014">
    <property type="entry name" value="Transketo_C/PFOR_II"/>
</dbReference>
<accession>A0A7G7VKR0</accession>
<dbReference type="InterPro" id="IPR002880">
    <property type="entry name" value="Pyrv_Fd/Flavodoxin_OxRdtase_N"/>
</dbReference>
<dbReference type="InterPro" id="IPR033412">
    <property type="entry name" value="PFOR_II"/>
</dbReference>
<dbReference type="InterPro" id="IPR052368">
    <property type="entry name" value="2-oxoacid_oxidoreductase"/>
</dbReference>
<dbReference type="Pfam" id="PF01855">
    <property type="entry name" value="POR_N"/>
    <property type="match status" value="1"/>
</dbReference>
<feature type="domain" description="Pyruvate flavodoxin/ferredoxin oxidoreductase pyrimidine binding" evidence="2">
    <location>
        <begin position="17"/>
        <end position="244"/>
    </location>
</feature>
<keyword evidence="1" id="KW-0560">Oxidoreductase</keyword>
<dbReference type="CDD" id="cd07034">
    <property type="entry name" value="TPP_PYR_PFOR_IOR-alpha_like"/>
    <property type="match status" value="1"/>
</dbReference>
<evidence type="ECO:0000313" key="4">
    <source>
        <dbReference type="EMBL" id="QNH54703.1"/>
    </source>
</evidence>
<dbReference type="EMBL" id="CP060204">
    <property type="protein sequence ID" value="QNH54703.1"/>
    <property type="molecule type" value="Genomic_DNA"/>
</dbReference>
<dbReference type="PANTHER" id="PTHR43088">
    <property type="entry name" value="SUBUNIT OF PYRUVATE:FLAVODOXIN OXIDOREDUCTASE-RELATED"/>
    <property type="match status" value="1"/>
</dbReference>
<evidence type="ECO:0000259" key="3">
    <source>
        <dbReference type="Pfam" id="PF17147"/>
    </source>
</evidence>
<gene>
    <name evidence="4" type="ORF">H1B31_01710</name>
</gene>
<dbReference type="SUPFAM" id="SSF52922">
    <property type="entry name" value="TK C-terminal domain-like"/>
    <property type="match status" value="1"/>
</dbReference>
<name>A0A7G7VKR0_9FIRM</name>
<dbReference type="GO" id="GO:0016491">
    <property type="term" value="F:oxidoreductase activity"/>
    <property type="evidence" value="ECO:0007669"/>
    <property type="project" value="UniProtKB-KW"/>
</dbReference>
<evidence type="ECO:0000259" key="2">
    <source>
        <dbReference type="Pfam" id="PF01855"/>
    </source>
</evidence>
<dbReference type="NCBIfam" id="NF006412">
    <property type="entry name" value="PRK08659.1"/>
    <property type="match status" value="1"/>
</dbReference>
<dbReference type="SUPFAM" id="SSF52518">
    <property type="entry name" value="Thiamin diphosphate-binding fold (THDP-binding)"/>
    <property type="match status" value="1"/>
</dbReference>
<sequence length="383" mass="41673">MAETRARLMQGNEAVAEGAIAAGVTFFAGYPITPSTEIAEQMAKMLPKIGGTFLQMEDEIGAMGAILGASLAGAKVMDATSGPGFSLKQELIGYAACAEIPCVVVNVQRVGPSTGQPTAPSQGDVMQVRWGTHGDHPIIALSPWSVRESFDMAVMSVNYAERFRSPVILLTDEIVGHLRENVVLPSADELDIYPRRLPNKTRAEGYQPFAVGEDLVPDVARFGDGYRIHVTGLLHDETGFPSGSPVVTETMLHRLHEKINRVGEEIIHTEEYFMEDVEFAVVSYGGTARTAYEAVREARAEGIRVGFLRLKTIWPFADAAIGRLADRVKKILVAELNYGQLVGEVTRAAHGTPVRPCLKYNMLDFTPQEIAAAIREMSEEGRA</sequence>
<organism evidence="4 5">
    <name type="scientific">Selenomonas timonae</name>
    <dbReference type="NCBI Taxonomy" id="2754044"/>
    <lineage>
        <taxon>Bacteria</taxon>
        <taxon>Bacillati</taxon>
        <taxon>Bacillota</taxon>
        <taxon>Negativicutes</taxon>
        <taxon>Selenomonadales</taxon>
        <taxon>Selenomonadaceae</taxon>
        <taxon>Selenomonas</taxon>
    </lineage>
</organism>
<reference evidence="4 5" key="1">
    <citation type="submission" date="2020-07" db="EMBL/GenBank/DDBJ databases">
        <title>Complete genome and description of Selenomonas timonensis sp. nov., a new bacterium isolated from a gingivitis subject.</title>
        <authorList>
            <person name="Antezack A."/>
        </authorList>
    </citation>
    <scope>NUCLEOTIDE SEQUENCE [LARGE SCALE GENOMIC DNA]</scope>
    <source>
        <strain evidence="4 5">Marseille-Q3039</strain>
    </source>
</reference>
<dbReference type="KEGG" id="stim:H1B31_01710"/>
<dbReference type="InterPro" id="IPR029061">
    <property type="entry name" value="THDP-binding"/>
</dbReference>
<dbReference type="Gene3D" id="3.40.50.970">
    <property type="match status" value="1"/>
</dbReference>
<dbReference type="RefSeq" id="WP_185980645.1">
    <property type="nucleotide sequence ID" value="NZ_CP060204.1"/>
</dbReference>
<keyword evidence="5" id="KW-1185">Reference proteome</keyword>
<dbReference type="FunFam" id="3.40.50.970:FF:000022">
    <property type="entry name" value="2-oxoglutarate ferredoxin oxidoreductase alpha subunit"/>
    <property type="match status" value="1"/>
</dbReference>
<dbReference type="Gene3D" id="3.40.50.920">
    <property type="match status" value="1"/>
</dbReference>
<feature type="domain" description="Pyruvate:ferredoxin oxidoreductase core" evidence="3">
    <location>
        <begin position="278"/>
        <end position="369"/>
    </location>
</feature>
<proteinExistence type="predicted"/>
<evidence type="ECO:0000256" key="1">
    <source>
        <dbReference type="ARBA" id="ARBA00023002"/>
    </source>
</evidence>
<dbReference type="PANTHER" id="PTHR43088:SF1">
    <property type="entry name" value="SUBUNIT OF PYRUVATE:FLAVODOXIN OXIDOREDUCTASE"/>
    <property type="match status" value="1"/>
</dbReference>
<dbReference type="AlphaFoldDB" id="A0A7G7VKR0"/>
<dbReference type="Proteomes" id="UP000515480">
    <property type="component" value="Chromosome"/>
</dbReference>
<protein>
    <submittedName>
        <fullName evidence="4">2-oxoacid:acceptor oxidoreductase subunit alpha</fullName>
    </submittedName>
</protein>
<evidence type="ECO:0000313" key="5">
    <source>
        <dbReference type="Proteomes" id="UP000515480"/>
    </source>
</evidence>
<dbReference type="Pfam" id="PF17147">
    <property type="entry name" value="PFOR_II"/>
    <property type="match status" value="1"/>
</dbReference>